<accession>A0AAV7QPG2</accession>
<keyword evidence="3" id="KW-1185">Reference proteome</keyword>
<organism evidence="2 3">
    <name type="scientific">Pleurodeles waltl</name>
    <name type="common">Iberian ribbed newt</name>
    <dbReference type="NCBI Taxonomy" id="8319"/>
    <lineage>
        <taxon>Eukaryota</taxon>
        <taxon>Metazoa</taxon>
        <taxon>Chordata</taxon>
        <taxon>Craniata</taxon>
        <taxon>Vertebrata</taxon>
        <taxon>Euteleostomi</taxon>
        <taxon>Amphibia</taxon>
        <taxon>Batrachia</taxon>
        <taxon>Caudata</taxon>
        <taxon>Salamandroidea</taxon>
        <taxon>Salamandridae</taxon>
        <taxon>Pleurodelinae</taxon>
        <taxon>Pleurodeles</taxon>
    </lineage>
</organism>
<sequence length="93" mass="10369">MPLPAQKPGRRPPRAAAPAPSQDAETRALEKRPSDGPDSPSPRLLDHLCCGGRGAAEFTQFARVLFKHLNYLTTLRAEIITRYVQRYEAAELR</sequence>
<name>A0AAV7QPG2_PLEWA</name>
<dbReference type="Proteomes" id="UP001066276">
    <property type="component" value="Chromosome 6"/>
</dbReference>
<gene>
    <name evidence="2" type="ORF">NDU88_007332</name>
</gene>
<dbReference type="EMBL" id="JANPWB010000010">
    <property type="protein sequence ID" value="KAJ1140995.1"/>
    <property type="molecule type" value="Genomic_DNA"/>
</dbReference>
<protein>
    <submittedName>
        <fullName evidence="2">Uncharacterized protein</fullName>
    </submittedName>
</protein>
<reference evidence="2" key="1">
    <citation type="journal article" date="2022" name="bioRxiv">
        <title>Sequencing and chromosome-scale assembly of the giantPleurodeles waltlgenome.</title>
        <authorList>
            <person name="Brown T."/>
            <person name="Elewa A."/>
            <person name="Iarovenko S."/>
            <person name="Subramanian E."/>
            <person name="Araus A.J."/>
            <person name="Petzold A."/>
            <person name="Susuki M."/>
            <person name="Suzuki K.-i.T."/>
            <person name="Hayashi T."/>
            <person name="Toyoda A."/>
            <person name="Oliveira C."/>
            <person name="Osipova E."/>
            <person name="Leigh N.D."/>
            <person name="Simon A."/>
            <person name="Yun M.H."/>
        </authorList>
    </citation>
    <scope>NUCLEOTIDE SEQUENCE</scope>
    <source>
        <strain evidence="2">20211129_DDA</strain>
        <tissue evidence="2">Liver</tissue>
    </source>
</reference>
<evidence type="ECO:0000313" key="2">
    <source>
        <dbReference type="EMBL" id="KAJ1140995.1"/>
    </source>
</evidence>
<dbReference type="AlphaFoldDB" id="A0AAV7QPG2"/>
<evidence type="ECO:0000256" key="1">
    <source>
        <dbReference type="SAM" id="MobiDB-lite"/>
    </source>
</evidence>
<feature type="compositionally biased region" description="Basic and acidic residues" evidence="1">
    <location>
        <begin position="24"/>
        <end position="35"/>
    </location>
</feature>
<comment type="caution">
    <text evidence="2">The sequence shown here is derived from an EMBL/GenBank/DDBJ whole genome shotgun (WGS) entry which is preliminary data.</text>
</comment>
<proteinExistence type="predicted"/>
<feature type="region of interest" description="Disordered" evidence="1">
    <location>
        <begin position="1"/>
        <end position="45"/>
    </location>
</feature>
<evidence type="ECO:0000313" key="3">
    <source>
        <dbReference type="Proteomes" id="UP001066276"/>
    </source>
</evidence>